<comment type="caution">
    <text evidence="1">The sequence shown here is derived from an EMBL/GenBank/DDBJ whole genome shotgun (WGS) entry which is preliminary data.</text>
</comment>
<dbReference type="EMBL" id="BGPR01005344">
    <property type="protein sequence ID" value="GBN09323.1"/>
    <property type="molecule type" value="Genomic_DNA"/>
</dbReference>
<protein>
    <submittedName>
        <fullName evidence="1">Uncharacterized protein</fullName>
    </submittedName>
</protein>
<name>A0A4Y2L671_ARAVE</name>
<reference evidence="1 2" key="1">
    <citation type="journal article" date="2019" name="Sci. Rep.">
        <title>Orb-weaving spider Araneus ventricosus genome elucidates the spidroin gene catalogue.</title>
        <authorList>
            <person name="Kono N."/>
            <person name="Nakamura H."/>
            <person name="Ohtoshi R."/>
            <person name="Moran D.A.P."/>
            <person name="Shinohara A."/>
            <person name="Yoshida Y."/>
            <person name="Fujiwara M."/>
            <person name="Mori M."/>
            <person name="Tomita M."/>
            <person name="Arakawa K."/>
        </authorList>
    </citation>
    <scope>NUCLEOTIDE SEQUENCE [LARGE SCALE GENOMIC DNA]</scope>
</reference>
<gene>
    <name evidence="1" type="ORF">AVEN_88037_1</name>
</gene>
<dbReference type="AlphaFoldDB" id="A0A4Y2L671"/>
<keyword evidence="2" id="KW-1185">Reference proteome</keyword>
<dbReference type="Proteomes" id="UP000499080">
    <property type="component" value="Unassembled WGS sequence"/>
</dbReference>
<sequence>MRGRGDLVVRFRLRDRRVPGSKPIFGGLVVRVRLRDRRVPDPKPTYAMYEVQVKSYVGVKRSLTGVVRKFGEGIIV</sequence>
<evidence type="ECO:0000313" key="1">
    <source>
        <dbReference type="EMBL" id="GBN09323.1"/>
    </source>
</evidence>
<accession>A0A4Y2L671</accession>
<organism evidence="1 2">
    <name type="scientific">Araneus ventricosus</name>
    <name type="common">Orbweaver spider</name>
    <name type="synonym">Epeira ventricosa</name>
    <dbReference type="NCBI Taxonomy" id="182803"/>
    <lineage>
        <taxon>Eukaryota</taxon>
        <taxon>Metazoa</taxon>
        <taxon>Ecdysozoa</taxon>
        <taxon>Arthropoda</taxon>
        <taxon>Chelicerata</taxon>
        <taxon>Arachnida</taxon>
        <taxon>Araneae</taxon>
        <taxon>Araneomorphae</taxon>
        <taxon>Entelegynae</taxon>
        <taxon>Araneoidea</taxon>
        <taxon>Araneidae</taxon>
        <taxon>Araneus</taxon>
    </lineage>
</organism>
<evidence type="ECO:0000313" key="2">
    <source>
        <dbReference type="Proteomes" id="UP000499080"/>
    </source>
</evidence>
<proteinExistence type="predicted"/>